<keyword evidence="1" id="KW-0472">Membrane</keyword>
<accession>A0A1M5BLU5</accession>
<proteinExistence type="predicted"/>
<protein>
    <submittedName>
        <fullName evidence="2">Uncharacterized protein</fullName>
    </submittedName>
</protein>
<sequence>MPTLASHFYTVRKIAAILLICCLFFTLLGYHIIYKVRLSGIKTEMKARLQSHITNEVMTLRFNQADKSELEWEDGSEIRYGKEMYDVIDTSTVGNQFVVHCIHDKKEQELVENYQKLHDDSPSPLQTGLIKLMTTSFLSAAMLQYIPVHYHNQINYPVYTASVANGYFSSPDQPPRTA</sequence>
<evidence type="ECO:0000313" key="3">
    <source>
        <dbReference type="Proteomes" id="UP000184048"/>
    </source>
</evidence>
<evidence type="ECO:0000256" key="1">
    <source>
        <dbReference type="SAM" id="Phobius"/>
    </source>
</evidence>
<dbReference type="Proteomes" id="UP000184048">
    <property type="component" value="Unassembled WGS sequence"/>
</dbReference>
<dbReference type="EMBL" id="FQUU01000010">
    <property type="protein sequence ID" value="SHF43192.1"/>
    <property type="molecule type" value="Genomic_DNA"/>
</dbReference>
<keyword evidence="3" id="KW-1185">Reference proteome</keyword>
<dbReference type="AlphaFoldDB" id="A0A1M5BLU5"/>
<keyword evidence="1" id="KW-1133">Transmembrane helix</keyword>
<dbReference type="STRING" id="1121884.SAMN02745131_02633"/>
<feature type="transmembrane region" description="Helical" evidence="1">
    <location>
        <begin position="14"/>
        <end position="33"/>
    </location>
</feature>
<gene>
    <name evidence="2" type="ORF">SAMN02745131_02633</name>
</gene>
<evidence type="ECO:0000313" key="2">
    <source>
        <dbReference type="EMBL" id="SHF43192.1"/>
    </source>
</evidence>
<name>A0A1M5BLU5_9BACT</name>
<reference evidence="2 3" key="1">
    <citation type="submission" date="2016-11" db="EMBL/GenBank/DDBJ databases">
        <authorList>
            <person name="Jaros S."/>
            <person name="Januszkiewicz K."/>
            <person name="Wedrychowicz H."/>
        </authorList>
    </citation>
    <scope>NUCLEOTIDE SEQUENCE [LARGE SCALE GENOMIC DNA]</scope>
    <source>
        <strain evidence="2 3">DSM 18119</strain>
    </source>
</reference>
<organism evidence="2 3">
    <name type="scientific">Flavisolibacter ginsengisoli DSM 18119</name>
    <dbReference type="NCBI Taxonomy" id="1121884"/>
    <lineage>
        <taxon>Bacteria</taxon>
        <taxon>Pseudomonadati</taxon>
        <taxon>Bacteroidota</taxon>
        <taxon>Chitinophagia</taxon>
        <taxon>Chitinophagales</taxon>
        <taxon>Chitinophagaceae</taxon>
        <taxon>Flavisolibacter</taxon>
    </lineage>
</organism>
<keyword evidence="1" id="KW-0812">Transmembrane</keyword>